<dbReference type="PANTHER" id="PTHR11941:SF133">
    <property type="entry name" value="1,2-EPOXYPHENYLACETYL-COA ISOMERASE"/>
    <property type="match status" value="1"/>
</dbReference>
<dbReference type="InterPro" id="IPR029045">
    <property type="entry name" value="ClpP/crotonase-like_dom_sf"/>
</dbReference>
<comment type="similarity">
    <text evidence="1 3">Belongs to the enoyl-CoA hydratase/isomerase family.</text>
</comment>
<dbReference type="RefSeq" id="WP_110794351.1">
    <property type="nucleotide sequence ID" value="NZ_KZ826481.1"/>
</dbReference>
<dbReference type="OrthoDB" id="7619812at2"/>
<dbReference type="InterPro" id="IPR001753">
    <property type="entry name" value="Enoyl-CoA_hydra/iso"/>
</dbReference>
<dbReference type="InterPro" id="IPR014748">
    <property type="entry name" value="Enoyl-CoA_hydra_C"/>
</dbReference>
<gene>
    <name evidence="4" type="ORF">DI396_01315</name>
</gene>
<dbReference type="EMBL" id="QFVT01000002">
    <property type="protein sequence ID" value="PYC48772.1"/>
    <property type="molecule type" value="Genomic_DNA"/>
</dbReference>
<keyword evidence="2" id="KW-0456">Lyase</keyword>
<comment type="caution">
    <text evidence="4">The sequence shown here is derived from an EMBL/GenBank/DDBJ whole genome shotgun (WGS) entry which is preliminary data.</text>
</comment>
<dbReference type="Gene3D" id="3.90.226.10">
    <property type="entry name" value="2-enoyl-CoA Hydratase, Chain A, domain 1"/>
    <property type="match status" value="1"/>
</dbReference>
<dbReference type="CDD" id="cd06558">
    <property type="entry name" value="crotonase-like"/>
    <property type="match status" value="1"/>
</dbReference>
<accession>A0A2V4N4D2</accession>
<sequence length="264" mass="27425">MSDVLHKDLQDGLLVLTLNRPETRNALDLDMTEALRDATAEAADAPAVRAIVISGAGGHFCVGGDVKAMNAGSTRSAPFGLRRHRLRDRMDTSRNLHDMPKPTIAAVEGSCAGAGLAIAMACDVRICASDAKITTAFAKVGLSGDYGGTYLMTHILGAAKTRELYLTSPVLSGDEAVGIGLFSRAVAAGDALDTALEIGRALAAGPTLAYGRIKQNIALAEGGGSMGECMDLEARNFMRCADTADHAEASAAFVEKRAPNFTGT</sequence>
<dbReference type="Pfam" id="PF00378">
    <property type="entry name" value="ECH_1"/>
    <property type="match status" value="1"/>
</dbReference>
<dbReference type="GO" id="GO:0016829">
    <property type="term" value="F:lyase activity"/>
    <property type="evidence" value="ECO:0007669"/>
    <property type="project" value="UniProtKB-KW"/>
</dbReference>
<dbReference type="Gene3D" id="1.10.12.10">
    <property type="entry name" value="Lyase 2-enoyl-coa Hydratase, Chain A, domain 2"/>
    <property type="match status" value="1"/>
</dbReference>
<evidence type="ECO:0000256" key="3">
    <source>
        <dbReference type="RuleBase" id="RU003707"/>
    </source>
</evidence>
<protein>
    <submittedName>
        <fullName evidence="4">Enoyl-CoA hydratase</fullName>
    </submittedName>
</protein>
<reference evidence="4 5" key="1">
    <citation type="submission" date="2018-05" db="EMBL/GenBank/DDBJ databases">
        <title>Oceanovita maritima gen. nov., sp. nov., a marine bacterium in the family Rhodobacteraceae isolated from surface seawater of Lundu port Xiamen, China.</title>
        <authorList>
            <person name="Hetharua B.H."/>
            <person name="Min D."/>
            <person name="Liao H."/>
            <person name="Tian Y."/>
        </authorList>
    </citation>
    <scope>NUCLEOTIDE SEQUENCE [LARGE SCALE GENOMIC DNA]</scope>
    <source>
        <strain evidence="4 5">FSX-11</strain>
    </source>
</reference>
<evidence type="ECO:0000256" key="2">
    <source>
        <dbReference type="ARBA" id="ARBA00023239"/>
    </source>
</evidence>
<evidence type="ECO:0000313" key="5">
    <source>
        <dbReference type="Proteomes" id="UP000248012"/>
    </source>
</evidence>
<dbReference type="InterPro" id="IPR018376">
    <property type="entry name" value="Enoyl-CoA_hyd/isom_CS"/>
</dbReference>
<dbReference type="Proteomes" id="UP000248012">
    <property type="component" value="Unassembled WGS sequence"/>
</dbReference>
<evidence type="ECO:0000256" key="1">
    <source>
        <dbReference type="ARBA" id="ARBA00005254"/>
    </source>
</evidence>
<proteinExistence type="inferred from homology"/>
<dbReference type="PANTHER" id="PTHR11941">
    <property type="entry name" value="ENOYL-COA HYDRATASE-RELATED"/>
    <property type="match status" value="1"/>
</dbReference>
<organism evidence="4 5">
    <name type="scientific">Litorivita pollutaquae</name>
    <dbReference type="NCBI Taxonomy" id="2200892"/>
    <lineage>
        <taxon>Bacteria</taxon>
        <taxon>Pseudomonadati</taxon>
        <taxon>Pseudomonadota</taxon>
        <taxon>Alphaproteobacteria</taxon>
        <taxon>Rhodobacterales</taxon>
        <taxon>Paracoccaceae</taxon>
        <taxon>Litorivita</taxon>
    </lineage>
</organism>
<dbReference type="SUPFAM" id="SSF52096">
    <property type="entry name" value="ClpP/crotonase"/>
    <property type="match status" value="1"/>
</dbReference>
<evidence type="ECO:0000313" key="4">
    <source>
        <dbReference type="EMBL" id="PYC48772.1"/>
    </source>
</evidence>
<dbReference type="AlphaFoldDB" id="A0A2V4N4D2"/>
<dbReference type="PROSITE" id="PS00166">
    <property type="entry name" value="ENOYL_COA_HYDRATASE"/>
    <property type="match status" value="1"/>
</dbReference>
<name>A0A2V4N4D2_9RHOB</name>
<keyword evidence="5" id="KW-1185">Reference proteome</keyword>
<dbReference type="GO" id="GO:0006635">
    <property type="term" value="P:fatty acid beta-oxidation"/>
    <property type="evidence" value="ECO:0007669"/>
    <property type="project" value="TreeGrafter"/>
</dbReference>